<keyword evidence="3 4" id="KW-0505">Motor protein</keyword>
<dbReference type="GO" id="GO:0008017">
    <property type="term" value="F:microtubule binding"/>
    <property type="evidence" value="ECO:0007669"/>
    <property type="project" value="InterPro"/>
</dbReference>
<name>A0A9W7BPQ4_9STRA</name>
<organism evidence="6 7">
    <name type="scientific">Triparma strigata</name>
    <dbReference type="NCBI Taxonomy" id="1606541"/>
    <lineage>
        <taxon>Eukaryota</taxon>
        <taxon>Sar</taxon>
        <taxon>Stramenopiles</taxon>
        <taxon>Ochrophyta</taxon>
        <taxon>Bolidophyceae</taxon>
        <taxon>Parmales</taxon>
        <taxon>Triparmaceae</taxon>
        <taxon>Triparma</taxon>
    </lineage>
</organism>
<dbReference type="PANTHER" id="PTHR24115">
    <property type="entry name" value="KINESIN-RELATED"/>
    <property type="match status" value="1"/>
</dbReference>
<dbReference type="PANTHER" id="PTHR24115:SF1004">
    <property type="entry name" value="KINESIN-LIKE PROTEIN KIF15"/>
    <property type="match status" value="1"/>
</dbReference>
<feature type="binding site" evidence="3">
    <location>
        <begin position="372"/>
        <end position="379"/>
    </location>
    <ligand>
        <name>ATP</name>
        <dbReference type="ChEBI" id="CHEBI:30616"/>
    </ligand>
</feature>
<dbReference type="Proteomes" id="UP001165085">
    <property type="component" value="Unassembled WGS sequence"/>
</dbReference>
<comment type="caution">
    <text evidence="6">The sequence shown here is derived from an EMBL/GenBank/DDBJ whole genome shotgun (WGS) entry which is preliminary data.</text>
</comment>
<reference evidence="7" key="1">
    <citation type="journal article" date="2023" name="Commun. Biol.">
        <title>Genome analysis of Parmales, the sister group of diatoms, reveals the evolutionary specialization of diatoms from phago-mixotrophs to photoautotrophs.</title>
        <authorList>
            <person name="Ban H."/>
            <person name="Sato S."/>
            <person name="Yoshikawa S."/>
            <person name="Yamada K."/>
            <person name="Nakamura Y."/>
            <person name="Ichinomiya M."/>
            <person name="Sato N."/>
            <person name="Blanc-Mathieu R."/>
            <person name="Endo H."/>
            <person name="Kuwata A."/>
            <person name="Ogata H."/>
        </authorList>
    </citation>
    <scope>NUCLEOTIDE SEQUENCE [LARGE SCALE GENOMIC DNA]</scope>
    <source>
        <strain evidence="7">NIES 3701</strain>
    </source>
</reference>
<dbReference type="InterPro" id="IPR029058">
    <property type="entry name" value="AB_hydrolase_fold"/>
</dbReference>
<dbReference type="Gene3D" id="3.40.50.1820">
    <property type="entry name" value="alpha/beta hydrolase"/>
    <property type="match status" value="2"/>
</dbReference>
<dbReference type="Pfam" id="PF00561">
    <property type="entry name" value="Abhydrolase_1"/>
    <property type="match status" value="1"/>
</dbReference>
<dbReference type="GO" id="GO:0005871">
    <property type="term" value="C:kinesin complex"/>
    <property type="evidence" value="ECO:0007669"/>
    <property type="project" value="TreeGrafter"/>
</dbReference>
<evidence type="ECO:0000259" key="5">
    <source>
        <dbReference type="PROSITE" id="PS50067"/>
    </source>
</evidence>
<gene>
    <name evidence="6" type="ORF">TrST_g2680</name>
</gene>
<evidence type="ECO:0000256" key="3">
    <source>
        <dbReference type="PROSITE-ProRule" id="PRU00283"/>
    </source>
</evidence>
<dbReference type="SUPFAM" id="SSF52540">
    <property type="entry name" value="P-loop containing nucleoside triphosphate hydrolases"/>
    <property type="match status" value="1"/>
</dbReference>
<dbReference type="GO" id="GO:0005524">
    <property type="term" value="F:ATP binding"/>
    <property type="evidence" value="ECO:0007669"/>
    <property type="project" value="UniProtKB-UniRule"/>
</dbReference>
<evidence type="ECO:0000313" key="6">
    <source>
        <dbReference type="EMBL" id="GMH94302.1"/>
    </source>
</evidence>
<dbReference type="OrthoDB" id="202950at2759"/>
<dbReference type="InterPro" id="IPR001752">
    <property type="entry name" value="Kinesin_motor_dom"/>
</dbReference>
<keyword evidence="1 3" id="KW-0547">Nucleotide-binding</keyword>
<dbReference type="InterPro" id="IPR022742">
    <property type="entry name" value="Hydrolase_4"/>
</dbReference>
<dbReference type="InterPro" id="IPR000073">
    <property type="entry name" value="AB_hydrolase_1"/>
</dbReference>
<keyword evidence="7" id="KW-1185">Reference proteome</keyword>
<feature type="domain" description="Kinesin motor" evidence="5">
    <location>
        <begin position="299"/>
        <end position="582"/>
    </location>
</feature>
<keyword evidence="4" id="KW-0493">Microtubule</keyword>
<comment type="similarity">
    <text evidence="3 4">Belongs to the TRAFAC class myosin-kinesin ATPase superfamily. Kinesin family.</text>
</comment>
<dbReference type="Gene3D" id="3.40.850.10">
    <property type="entry name" value="Kinesin motor domain"/>
    <property type="match status" value="1"/>
</dbReference>
<accession>A0A9W7BPQ4</accession>
<sequence length="860" mass="95708">MKPSPDPTFPSPLPPSLSSLFPSVLSSLSPFTLTLPLGPHSRPFKIFGLHIPPPTRNGFTVLCLHGHGNCSTMFTWCRFWDSLYEEGYEIIAIDSPGFGRSEGRTGQANLWRCDDGKLVVELLEAFEVKRGRCHVMGQCMGAAMGMRGFVRGSEYFSGSFVFHNATIGLWEKEFEEGKGRVLAWHEVDGDHMREAVGYKNFKRMAKEDPKYVTYIDNEEYRRSGKEEEVLDLESVSTGDVKISRTDSVSYKDPRPETIERVVDFFSRPPINKKAALKSSPLEKLNVTAIEDSKVDASSRVNVYIKVRPFLKRESDKSCISKITDTAITVKGLEYKFSKIITNETAADDYFLGDSTNFWEPEGGGTKIVFAYGQTGSGKSSTIRQIIRSLETKLQQEDDVFQPESLMVKYVQIYNENLLDMLHENRPINRLEDAIELSYGVNELTKVVELTNERHRTTSSTGMDDTSSRSHSLLYISVPGGSTLCIVDLAGNERISRSGVTGQQLTESININSSLSHLIRSLNSTIDTKSKFIPTRDSLLTTLLSPVFKLKCQVTLLACISPCEDNVRETISTLKFAAGGTYVGARKKKKRAKDGFKKMTDDEVGSLRLSREKSRGLSVRGKTVNELGIFVRGMEMEADELPEVEGEGEDVDVEAEAPGETNLVMLHYYGSCAVEIGSRCCWSDGELLELCDGLRLGAEAGGRVRVIVPDLPGHGKSLGTISSKPMKDNLSDICKTFLEPLLDHFGCDSKTVIYGYDFGAGLAMSATQVLANRFKGLIVHNGSYRLSGNETLAFRKGFVREVLWTDSLWHTKEKALMFGRLLLSHLKGLKKDMQEKKIRKLSEEEVVMKIAAVVEKVARIS</sequence>
<evidence type="ECO:0000313" key="7">
    <source>
        <dbReference type="Proteomes" id="UP001165085"/>
    </source>
</evidence>
<dbReference type="GO" id="GO:0007018">
    <property type="term" value="P:microtubule-based movement"/>
    <property type="evidence" value="ECO:0007669"/>
    <property type="project" value="InterPro"/>
</dbReference>
<evidence type="ECO:0000256" key="4">
    <source>
        <dbReference type="RuleBase" id="RU000394"/>
    </source>
</evidence>
<dbReference type="Pfam" id="PF00225">
    <property type="entry name" value="Kinesin"/>
    <property type="match status" value="1"/>
</dbReference>
<dbReference type="EMBL" id="BRXY01000430">
    <property type="protein sequence ID" value="GMH94302.1"/>
    <property type="molecule type" value="Genomic_DNA"/>
</dbReference>
<dbReference type="GO" id="GO:0016887">
    <property type="term" value="F:ATP hydrolysis activity"/>
    <property type="evidence" value="ECO:0007669"/>
    <property type="project" value="TreeGrafter"/>
</dbReference>
<dbReference type="InterPro" id="IPR036961">
    <property type="entry name" value="Kinesin_motor_dom_sf"/>
</dbReference>
<dbReference type="SMART" id="SM00129">
    <property type="entry name" value="KISc"/>
    <property type="match status" value="1"/>
</dbReference>
<proteinExistence type="inferred from homology"/>
<dbReference type="PROSITE" id="PS50067">
    <property type="entry name" value="KINESIN_MOTOR_2"/>
    <property type="match status" value="1"/>
</dbReference>
<dbReference type="AlphaFoldDB" id="A0A9W7BPQ4"/>
<protein>
    <recommendedName>
        <fullName evidence="4">Kinesin-like protein</fullName>
    </recommendedName>
</protein>
<dbReference type="Pfam" id="PF12146">
    <property type="entry name" value="Hydrolase_4"/>
    <property type="match status" value="1"/>
</dbReference>
<dbReference type="InterPro" id="IPR027417">
    <property type="entry name" value="P-loop_NTPase"/>
</dbReference>
<dbReference type="InterPro" id="IPR019821">
    <property type="entry name" value="Kinesin_motor_CS"/>
</dbReference>
<evidence type="ECO:0000256" key="1">
    <source>
        <dbReference type="ARBA" id="ARBA00022741"/>
    </source>
</evidence>
<keyword evidence="2 3" id="KW-0067">ATP-binding</keyword>
<dbReference type="GO" id="GO:0003777">
    <property type="term" value="F:microtubule motor activity"/>
    <property type="evidence" value="ECO:0007669"/>
    <property type="project" value="InterPro"/>
</dbReference>
<dbReference type="PRINTS" id="PR00380">
    <property type="entry name" value="KINESINHEAVY"/>
</dbReference>
<dbReference type="PROSITE" id="PS00411">
    <property type="entry name" value="KINESIN_MOTOR_1"/>
    <property type="match status" value="1"/>
</dbReference>
<dbReference type="InterPro" id="IPR027640">
    <property type="entry name" value="Kinesin-like_fam"/>
</dbReference>
<dbReference type="GO" id="GO:0005874">
    <property type="term" value="C:microtubule"/>
    <property type="evidence" value="ECO:0007669"/>
    <property type="project" value="UniProtKB-KW"/>
</dbReference>
<dbReference type="SUPFAM" id="SSF53474">
    <property type="entry name" value="alpha/beta-Hydrolases"/>
    <property type="match status" value="2"/>
</dbReference>
<evidence type="ECO:0000256" key="2">
    <source>
        <dbReference type="ARBA" id="ARBA00022840"/>
    </source>
</evidence>